<dbReference type="HOGENOM" id="CLU_485450_0_0_10"/>
<accession>I3Z8C2</accession>
<sequence>MAAVILGITLSCQKDEDFLPQSDNFLSENEIQGMTKLGKQLENPYSVENMRKAFDNLKSASPNNRISGNEIEITTSHYYIKFKPKNEDELSILKRDSTLILFEYPLDYEILEGGTHFHDPSVPIGTPTFQYVSIPIDKKIPDGVGYEILENLFIPDEEKDSNISNGRIARDELIDLLVEESLRLTGNLNDVESKPNSRVQSSSWRPAGRIQLFDDELGRLVGVHGVKVRARRWFTTHEGFTDINGNFTCNGTFKRDANYSIPWERYDFDIRSGSLGQAVYDGPKMEGNWNLEIRSGASRMYAIVFQACHNYYYGNRLGLKSPPQNSFWKTAVKISVWDEPNPDANGSHCKDCRFLGISSRIRIYNNVGGNSMAIYATTIHELAHASHWELRRNNWNDNNTESKVKESWARGVQWALGRLRYPNYRGGPTIRPDYTQVVVDMIDPNFPSIFANENFGLWNDNVTGYTIKQIEDVLSNTSTWQDWENNIRNNYNNATEGNLQALFTHWN</sequence>
<organism evidence="1 2">
    <name type="scientific">Belliella baltica (strain DSM 15883 / CIP 108006 / LMG 21964 / BA134)</name>
    <dbReference type="NCBI Taxonomy" id="866536"/>
    <lineage>
        <taxon>Bacteria</taxon>
        <taxon>Pseudomonadati</taxon>
        <taxon>Bacteroidota</taxon>
        <taxon>Cytophagia</taxon>
        <taxon>Cytophagales</taxon>
        <taxon>Cyclobacteriaceae</taxon>
        <taxon>Belliella</taxon>
    </lineage>
</organism>
<name>I3Z8C2_BELBD</name>
<evidence type="ECO:0000313" key="2">
    <source>
        <dbReference type="Proteomes" id="UP000006050"/>
    </source>
</evidence>
<dbReference type="OrthoDB" id="1489647at2"/>
<dbReference type="KEGG" id="bbd:Belba_2963"/>
<protein>
    <submittedName>
        <fullName evidence="1">Uncharacterized protein</fullName>
    </submittedName>
</protein>
<dbReference type="EMBL" id="CP003281">
    <property type="protein sequence ID" value="AFL85490.1"/>
    <property type="molecule type" value="Genomic_DNA"/>
</dbReference>
<dbReference type="eggNOG" id="ENOG5030W38">
    <property type="taxonomic scope" value="Bacteria"/>
</dbReference>
<keyword evidence="2" id="KW-1185">Reference proteome</keyword>
<reference evidence="2" key="1">
    <citation type="submission" date="2012-06" db="EMBL/GenBank/DDBJ databases">
        <title>The complete genome of Belliella baltica DSM 15883.</title>
        <authorList>
            <person name="Lucas S."/>
            <person name="Copeland A."/>
            <person name="Lapidus A."/>
            <person name="Goodwin L."/>
            <person name="Pitluck S."/>
            <person name="Peters L."/>
            <person name="Mikhailova N."/>
            <person name="Davenport K."/>
            <person name="Kyrpides N."/>
            <person name="Mavromatis K."/>
            <person name="Pagani I."/>
            <person name="Ivanova N."/>
            <person name="Ovchinnikova G."/>
            <person name="Zeytun A."/>
            <person name="Detter J.C."/>
            <person name="Han C."/>
            <person name="Land M."/>
            <person name="Hauser L."/>
            <person name="Markowitz V."/>
            <person name="Cheng J.-F."/>
            <person name="Hugenholtz P."/>
            <person name="Woyke T."/>
            <person name="Wu D."/>
            <person name="Tindall B."/>
            <person name="Pomrenke H."/>
            <person name="Brambilla E."/>
            <person name="Klenk H.-P."/>
            <person name="Eisen J.A."/>
        </authorList>
    </citation>
    <scope>NUCLEOTIDE SEQUENCE [LARGE SCALE GENOMIC DNA]</scope>
    <source>
        <strain evidence="2">DSM 15883 / CIP 108006 / LMG 21964 / BA134</strain>
    </source>
</reference>
<dbReference type="PATRIC" id="fig|866536.3.peg.3053"/>
<proteinExistence type="predicted"/>
<dbReference type="Proteomes" id="UP000006050">
    <property type="component" value="Chromosome"/>
</dbReference>
<gene>
    <name evidence="1" type="ordered locus">Belba_2963</name>
</gene>
<evidence type="ECO:0000313" key="1">
    <source>
        <dbReference type="EMBL" id="AFL85490.1"/>
    </source>
</evidence>
<dbReference type="RefSeq" id="WP_014773440.1">
    <property type="nucleotide sequence ID" value="NC_018010.1"/>
</dbReference>
<dbReference type="AlphaFoldDB" id="I3Z8C2"/>